<sequence length="81" mass="8767">MDSLIGLLQEDDKNMMIVVAQGVVSMLVRLLDSSCLEMKEKTALSSLHPIAGDGSGEAHVICQKCRKQMVATGVCVYLQKT</sequence>
<organism evidence="1 2">
    <name type="scientific">Hibiscus sabdariffa</name>
    <name type="common">roselle</name>
    <dbReference type="NCBI Taxonomy" id="183260"/>
    <lineage>
        <taxon>Eukaryota</taxon>
        <taxon>Viridiplantae</taxon>
        <taxon>Streptophyta</taxon>
        <taxon>Embryophyta</taxon>
        <taxon>Tracheophyta</taxon>
        <taxon>Spermatophyta</taxon>
        <taxon>Magnoliopsida</taxon>
        <taxon>eudicotyledons</taxon>
        <taxon>Gunneridae</taxon>
        <taxon>Pentapetalae</taxon>
        <taxon>rosids</taxon>
        <taxon>malvids</taxon>
        <taxon>Malvales</taxon>
        <taxon>Malvaceae</taxon>
        <taxon>Malvoideae</taxon>
        <taxon>Hibiscus</taxon>
    </lineage>
</organism>
<evidence type="ECO:0000313" key="2">
    <source>
        <dbReference type="Proteomes" id="UP001396334"/>
    </source>
</evidence>
<accession>A0ABR2RC91</accession>
<reference evidence="1 2" key="1">
    <citation type="journal article" date="2024" name="G3 (Bethesda)">
        <title>Genome assembly of Hibiscus sabdariffa L. provides insights into metabolisms of medicinal natural products.</title>
        <authorList>
            <person name="Kim T."/>
        </authorList>
    </citation>
    <scope>NUCLEOTIDE SEQUENCE [LARGE SCALE GENOMIC DNA]</scope>
    <source>
        <strain evidence="1">TK-2024</strain>
        <tissue evidence="1">Old leaves</tissue>
    </source>
</reference>
<proteinExistence type="predicted"/>
<protein>
    <submittedName>
        <fullName evidence="1">Uncharacterized protein</fullName>
    </submittedName>
</protein>
<gene>
    <name evidence="1" type="ORF">V6N11_036911</name>
</gene>
<name>A0ABR2RC91_9ROSI</name>
<dbReference type="EMBL" id="JBBPBN010000024">
    <property type="protein sequence ID" value="KAK9010401.1"/>
    <property type="molecule type" value="Genomic_DNA"/>
</dbReference>
<evidence type="ECO:0000313" key="1">
    <source>
        <dbReference type="EMBL" id="KAK9010401.1"/>
    </source>
</evidence>
<comment type="caution">
    <text evidence="1">The sequence shown here is derived from an EMBL/GenBank/DDBJ whole genome shotgun (WGS) entry which is preliminary data.</text>
</comment>
<dbReference type="Proteomes" id="UP001396334">
    <property type="component" value="Unassembled WGS sequence"/>
</dbReference>
<keyword evidence="2" id="KW-1185">Reference proteome</keyword>